<organism evidence="2 3">
    <name type="scientific">Rheinheimera soli</name>
    <dbReference type="NCBI Taxonomy" id="443616"/>
    <lineage>
        <taxon>Bacteria</taxon>
        <taxon>Pseudomonadati</taxon>
        <taxon>Pseudomonadota</taxon>
        <taxon>Gammaproteobacteria</taxon>
        <taxon>Chromatiales</taxon>
        <taxon>Chromatiaceae</taxon>
        <taxon>Rheinheimera</taxon>
    </lineage>
</organism>
<evidence type="ECO:0000313" key="3">
    <source>
        <dbReference type="Proteomes" id="UP001257909"/>
    </source>
</evidence>
<dbReference type="InterPro" id="IPR036388">
    <property type="entry name" value="WH-like_DNA-bd_sf"/>
</dbReference>
<dbReference type="InterPro" id="IPR036597">
    <property type="entry name" value="Fido-like_dom_sf"/>
</dbReference>
<evidence type="ECO:0000313" key="2">
    <source>
        <dbReference type="EMBL" id="MDR7123034.1"/>
    </source>
</evidence>
<dbReference type="Gene3D" id="1.10.10.10">
    <property type="entry name" value="Winged helix-like DNA-binding domain superfamily/Winged helix DNA-binding domain"/>
    <property type="match status" value="1"/>
</dbReference>
<dbReference type="PANTHER" id="PTHR13504">
    <property type="entry name" value="FIDO DOMAIN-CONTAINING PROTEIN DDB_G0283145"/>
    <property type="match status" value="1"/>
</dbReference>
<keyword evidence="3" id="KW-1185">Reference proteome</keyword>
<feature type="domain" description="Fido" evidence="1">
    <location>
        <begin position="117"/>
        <end position="280"/>
    </location>
</feature>
<dbReference type="RefSeq" id="WP_310281820.1">
    <property type="nucleotide sequence ID" value="NZ_JAVDWR010000028.1"/>
</dbReference>
<dbReference type="Pfam" id="PF13776">
    <property type="entry name" value="DUF4172"/>
    <property type="match status" value="1"/>
</dbReference>
<gene>
    <name evidence="2" type="ORF">J2W69_004017</name>
</gene>
<dbReference type="Proteomes" id="UP001257909">
    <property type="component" value="Unassembled WGS sequence"/>
</dbReference>
<dbReference type="PROSITE" id="PS51459">
    <property type="entry name" value="FIDO"/>
    <property type="match status" value="1"/>
</dbReference>
<dbReference type="InterPro" id="IPR040198">
    <property type="entry name" value="Fido_containing"/>
</dbReference>
<evidence type="ECO:0000259" key="1">
    <source>
        <dbReference type="PROSITE" id="PS51459"/>
    </source>
</evidence>
<dbReference type="Pfam" id="PF02661">
    <property type="entry name" value="Fic"/>
    <property type="match status" value="1"/>
</dbReference>
<protein>
    <submittedName>
        <fullName evidence="2">Fic family protein</fullName>
    </submittedName>
</protein>
<dbReference type="SUPFAM" id="SSF140931">
    <property type="entry name" value="Fic-like"/>
    <property type="match status" value="1"/>
</dbReference>
<dbReference type="InterPro" id="IPR025230">
    <property type="entry name" value="DUF4172"/>
</dbReference>
<reference evidence="2 3" key="1">
    <citation type="submission" date="2023-07" db="EMBL/GenBank/DDBJ databases">
        <title>Sorghum-associated microbial communities from plants grown in Nebraska, USA.</title>
        <authorList>
            <person name="Schachtman D."/>
        </authorList>
    </citation>
    <scope>NUCLEOTIDE SEQUENCE [LARGE SCALE GENOMIC DNA]</scope>
    <source>
        <strain evidence="2 3">4138</strain>
    </source>
</reference>
<dbReference type="PANTHER" id="PTHR13504:SF33">
    <property type="entry name" value="FIC FAMILY PROTEIN"/>
    <property type="match status" value="1"/>
</dbReference>
<sequence length="376" mass="42383">MWIWQQSDWPAFRYDQDQLNPLLREVHFLQGLLLGRIGGQGETQCQQATLDTLLANILNSSAIEGEQLSHISVRSSLARKLGLQETEPAATSAKTDGLADMLMDAIMDENALREQPLTETRLLQWHAWLFPPGASLLNYTAGGPIVGGCWRGDETMQVVSGRLDKPKVHFEAPPKTLLDQELNAFINWFNASRQNSALDPLLRAAITHLWFITLHPLEDGNGRIARLLTDLALAQAEAQSIRFYAMSVAILQRRRSYYDILEQTQRGNLDITTWLLWFLDTLKLAIEQVLQDIEQNLAKTRFWQNADHSRLNKEQIKVLNRLLDGDFADGISGSQYEKVAKVSRATATRHLVQLVEQGCLVRTEAGGRSTRYKIAG</sequence>
<comment type="caution">
    <text evidence="2">The sequence shown here is derived from an EMBL/GenBank/DDBJ whole genome shotgun (WGS) entry which is preliminary data.</text>
</comment>
<accession>A0ABU1W4Y8</accession>
<name>A0ABU1W4Y8_9GAMM</name>
<proteinExistence type="predicted"/>
<dbReference type="Gene3D" id="1.10.3290.10">
    <property type="entry name" value="Fido-like domain"/>
    <property type="match status" value="1"/>
</dbReference>
<dbReference type="EMBL" id="JAVDWR010000028">
    <property type="protein sequence ID" value="MDR7123034.1"/>
    <property type="molecule type" value="Genomic_DNA"/>
</dbReference>
<dbReference type="InterPro" id="IPR003812">
    <property type="entry name" value="Fido"/>
</dbReference>